<keyword evidence="2" id="KW-1003">Cell membrane</keyword>
<evidence type="ECO:0000256" key="2">
    <source>
        <dbReference type="ARBA" id="ARBA00022475"/>
    </source>
</evidence>
<feature type="region of interest" description="Disordered" evidence="8">
    <location>
        <begin position="84"/>
        <end position="121"/>
    </location>
</feature>
<dbReference type="InterPro" id="IPR050487">
    <property type="entry name" value="FtsQ_DivIB"/>
</dbReference>
<evidence type="ECO:0000256" key="8">
    <source>
        <dbReference type="SAM" id="MobiDB-lite"/>
    </source>
</evidence>
<organism evidence="11 12">
    <name type="scientific">Microbacterium invictum</name>
    <dbReference type="NCBI Taxonomy" id="515415"/>
    <lineage>
        <taxon>Bacteria</taxon>
        <taxon>Bacillati</taxon>
        <taxon>Actinomycetota</taxon>
        <taxon>Actinomycetes</taxon>
        <taxon>Micrococcales</taxon>
        <taxon>Microbacteriaceae</taxon>
        <taxon>Microbacterium</taxon>
    </lineage>
</organism>
<comment type="caution">
    <text evidence="11">The sequence shown here is derived from an EMBL/GenBank/DDBJ whole genome shotgun (WGS) entry which is preliminary data.</text>
</comment>
<feature type="compositionally biased region" description="Pro residues" evidence="8">
    <location>
        <begin position="1"/>
        <end position="11"/>
    </location>
</feature>
<keyword evidence="7" id="KW-0131">Cell cycle</keyword>
<dbReference type="InterPro" id="IPR013685">
    <property type="entry name" value="POTRA_FtsQ_type"/>
</dbReference>
<evidence type="ECO:0000313" key="12">
    <source>
        <dbReference type="Proteomes" id="UP000549113"/>
    </source>
</evidence>
<reference evidence="11 12" key="1">
    <citation type="submission" date="2020-08" db="EMBL/GenBank/DDBJ databases">
        <title>Sequencing the genomes of 1000 actinobacteria strains.</title>
        <authorList>
            <person name="Klenk H.-P."/>
        </authorList>
    </citation>
    <scope>NUCLEOTIDE SEQUENCE [LARGE SCALE GENOMIC DNA]</scope>
    <source>
        <strain evidence="11 12">DSM 19600</strain>
    </source>
</reference>
<evidence type="ECO:0000256" key="7">
    <source>
        <dbReference type="ARBA" id="ARBA00023306"/>
    </source>
</evidence>
<keyword evidence="4 9" id="KW-0812">Transmembrane</keyword>
<proteinExistence type="predicted"/>
<dbReference type="InterPro" id="IPR034746">
    <property type="entry name" value="POTRA"/>
</dbReference>
<keyword evidence="6 9" id="KW-0472">Membrane</keyword>
<dbReference type="PANTHER" id="PTHR37820">
    <property type="entry name" value="CELL DIVISION PROTEIN DIVIB"/>
    <property type="match status" value="1"/>
</dbReference>
<gene>
    <name evidence="11" type="ORF">BKA10_001170</name>
</gene>
<dbReference type="Gene3D" id="3.10.20.310">
    <property type="entry name" value="membrane protein fhac"/>
    <property type="match status" value="1"/>
</dbReference>
<dbReference type="EMBL" id="JACIFH010000001">
    <property type="protein sequence ID" value="MBB4139376.1"/>
    <property type="molecule type" value="Genomic_DNA"/>
</dbReference>
<evidence type="ECO:0000313" key="11">
    <source>
        <dbReference type="EMBL" id="MBB4139376.1"/>
    </source>
</evidence>
<dbReference type="PANTHER" id="PTHR37820:SF1">
    <property type="entry name" value="CELL DIVISION PROTEIN FTSQ"/>
    <property type="match status" value="1"/>
</dbReference>
<evidence type="ECO:0000256" key="5">
    <source>
        <dbReference type="ARBA" id="ARBA00022989"/>
    </source>
</evidence>
<keyword evidence="12" id="KW-1185">Reference proteome</keyword>
<evidence type="ECO:0000256" key="9">
    <source>
        <dbReference type="SAM" id="Phobius"/>
    </source>
</evidence>
<evidence type="ECO:0000256" key="3">
    <source>
        <dbReference type="ARBA" id="ARBA00022618"/>
    </source>
</evidence>
<sequence>MRRPGPLPAPPPRRDPGFTDFEEVDAGAAEPDTLTTDPWAMDADGEADAPASGTDSGDDADGPHDPATAPVEFYDTIGPMARRPSATVADTPLSSRPAGTDPDRDGGTVPGRGADGEPGQIGVREVWAAARARRRALRAEVRRFTARQRRRRRIWLTAGIAVAALVLGTLGAAYSPLFAVERVRVVGASTLDGAAVEEALAGQVGTPLPLVDSSEVKAALVAFPLVESYTLEARPPHELVVRVVERTPIGAIESPAGYTLVDAAGVALSTTPEPPEGHPLLDVRGGVDSRAFAAVGTVFRSLPDDIRAQITELSATTASDVSFVLGETDTTVVWGTADQSAQKAIVLETAMAQLPPDGVDTYDVSSPGALVVS</sequence>
<dbReference type="GO" id="GO:0005886">
    <property type="term" value="C:plasma membrane"/>
    <property type="evidence" value="ECO:0007669"/>
    <property type="project" value="TreeGrafter"/>
</dbReference>
<keyword evidence="3 11" id="KW-0132">Cell division</keyword>
<dbReference type="AlphaFoldDB" id="A0AA40SNB1"/>
<dbReference type="PROSITE" id="PS51779">
    <property type="entry name" value="POTRA"/>
    <property type="match status" value="1"/>
</dbReference>
<protein>
    <submittedName>
        <fullName evidence="11">Cell division protein FtsQ</fullName>
    </submittedName>
</protein>
<keyword evidence="5 9" id="KW-1133">Transmembrane helix</keyword>
<feature type="domain" description="POTRA" evidence="10">
    <location>
        <begin position="178"/>
        <end position="246"/>
    </location>
</feature>
<dbReference type="RefSeq" id="WP_183499051.1">
    <property type="nucleotide sequence ID" value="NZ_BAABCO010000001.1"/>
</dbReference>
<evidence type="ECO:0000256" key="6">
    <source>
        <dbReference type="ARBA" id="ARBA00023136"/>
    </source>
</evidence>
<name>A0AA40SNB1_9MICO</name>
<evidence type="ECO:0000256" key="1">
    <source>
        <dbReference type="ARBA" id="ARBA00004370"/>
    </source>
</evidence>
<feature type="transmembrane region" description="Helical" evidence="9">
    <location>
        <begin position="154"/>
        <end position="174"/>
    </location>
</feature>
<dbReference type="GO" id="GO:0051301">
    <property type="term" value="P:cell division"/>
    <property type="evidence" value="ECO:0007669"/>
    <property type="project" value="UniProtKB-KW"/>
</dbReference>
<dbReference type="Pfam" id="PF08478">
    <property type="entry name" value="POTRA_1"/>
    <property type="match status" value="1"/>
</dbReference>
<evidence type="ECO:0000259" key="10">
    <source>
        <dbReference type="PROSITE" id="PS51779"/>
    </source>
</evidence>
<comment type="subcellular location">
    <subcellularLocation>
        <location evidence="1">Membrane</location>
    </subcellularLocation>
</comment>
<feature type="region of interest" description="Disordered" evidence="8">
    <location>
        <begin position="1"/>
        <end position="71"/>
    </location>
</feature>
<dbReference type="Proteomes" id="UP000549113">
    <property type="component" value="Unassembled WGS sequence"/>
</dbReference>
<accession>A0AA40SNB1</accession>
<evidence type="ECO:0000256" key="4">
    <source>
        <dbReference type="ARBA" id="ARBA00022692"/>
    </source>
</evidence>